<protein>
    <submittedName>
        <fullName evidence="1">Uncharacterized protein</fullName>
    </submittedName>
</protein>
<evidence type="ECO:0000313" key="2">
    <source>
        <dbReference type="Proteomes" id="UP000011626"/>
    </source>
</evidence>
<reference evidence="1 2" key="1">
    <citation type="journal article" date="2014" name="PLoS Genet.">
        <title>Phylogenetically driven sequencing of extremely halophilic archaea reveals strategies for static and dynamic osmo-response.</title>
        <authorList>
            <person name="Becker E.A."/>
            <person name="Seitzer P.M."/>
            <person name="Tritt A."/>
            <person name="Larsen D."/>
            <person name="Krusor M."/>
            <person name="Yao A.I."/>
            <person name="Wu D."/>
            <person name="Madern D."/>
            <person name="Eisen J.A."/>
            <person name="Darling A.E."/>
            <person name="Facciotti M.T."/>
        </authorList>
    </citation>
    <scope>NUCLEOTIDE SEQUENCE [LARGE SCALE GENOMIC DNA]</scope>
    <source>
        <strain evidence="1 2">2-9-1</strain>
    </source>
</reference>
<dbReference type="eggNOG" id="arCOG02452">
    <property type="taxonomic scope" value="Archaea"/>
</dbReference>
<dbReference type="InterPro" id="IPR055927">
    <property type="entry name" value="DUF7504"/>
</dbReference>
<name>M0D4P8_9EURY</name>
<dbReference type="Proteomes" id="UP000011626">
    <property type="component" value="Unassembled WGS sequence"/>
</dbReference>
<keyword evidence="2" id="KW-1185">Reference proteome</keyword>
<gene>
    <name evidence="1" type="ORF">C475_01896</name>
</gene>
<accession>M0D4P8</accession>
<sequence>MLVCCPSFTGAEPRACLDLLTPDGSTDVRALSVLFTQSPGDHIDAWQRIAGGYPARMRIVAVDADAGSNRTTEAADADRAVERVGSPHNLTRLGVRVADCLDEWDGSAETVVVCFQSLTTLLQYVDVESALEFLGVVTERCAATDAVAHYHLDPQAHDEQTIAKLGALFDTVLEFDDGAWTTDVGGRG</sequence>
<dbReference type="EMBL" id="AOIU01000005">
    <property type="protein sequence ID" value="ELZ29662.1"/>
    <property type="molecule type" value="Genomic_DNA"/>
</dbReference>
<dbReference type="STRING" id="797114.C475_01896"/>
<comment type="caution">
    <text evidence="1">The sequence shown here is derived from an EMBL/GenBank/DDBJ whole genome shotgun (WGS) entry which is preliminary data.</text>
</comment>
<dbReference type="AlphaFoldDB" id="M0D4P8"/>
<evidence type="ECO:0000313" key="1">
    <source>
        <dbReference type="EMBL" id="ELZ29662.1"/>
    </source>
</evidence>
<organism evidence="1 2">
    <name type="scientific">Halosimplex carlsbadense 2-9-1</name>
    <dbReference type="NCBI Taxonomy" id="797114"/>
    <lineage>
        <taxon>Archaea</taxon>
        <taxon>Methanobacteriati</taxon>
        <taxon>Methanobacteriota</taxon>
        <taxon>Stenosarchaea group</taxon>
        <taxon>Halobacteria</taxon>
        <taxon>Halobacteriales</taxon>
        <taxon>Haloarculaceae</taxon>
        <taxon>Halosimplex</taxon>
    </lineage>
</organism>
<proteinExistence type="predicted"/>
<dbReference type="Pfam" id="PF24336">
    <property type="entry name" value="DUF7504"/>
    <property type="match status" value="1"/>
</dbReference>